<dbReference type="EMBL" id="ASRX01000014">
    <property type="protein sequence ID" value="EYF06784.1"/>
    <property type="molecule type" value="Genomic_DNA"/>
</dbReference>
<dbReference type="AlphaFoldDB" id="A0A017TC09"/>
<evidence type="ECO:0000313" key="1">
    <source>
        <dbReference type="EMBL" id="EYF06784.1"/>
    </source>
</evidence>
<reference evidence="1 2" key="1">
    <citation type="submission" date="2013-05" db="EMBL/GenBank/DDBJ databases">
        <title>Genome assembly of Chondromyces apiculatus DSM 436.</title>
        <authorList>
            <person name="Sharma G."/>
            <person name="Khatri I."/>
            <person name="Kaur C."/>
            <person name="Mayilraj S."/>
            <person name="Subramanian S."/>
        </authorList>
    </citation>
    <scope>NUCLEOTIDE SEQUENCE [LARGE SCALE GENOMIC DNA]</scope>
    <source>
        <strain evidence="1 2">DSM 436</strain>
    </source>
</reference>
<name>A0A017TC09_9BACT</name>
<evidence type="ECO:0000313" key="2">
    <source>
        <dbReference type="Proteomes" id="UP000019678"/>
    </source>
</evidence>
<dbReference type="Proteomes" id="UP000019678">
    <property type="component" value="Unassembled WGS sequence"/>
</dbReference>
<organism evidence="1 2">
    <name type="scientific">Chondromyces apiculatus DSM 436</name>
    <dbReference type="NCBI Taxonomy" id="1192034"/>
    <lineage>
        <taxon>Bacteria</taxon>
        <taxon>Pseudomonadati</taxon>
        <taxon>Myxococcota</taxon>
        <taxon>Polyangia</taxon>
        <taxon>Polyangiales</taxon>
        <taxon>Polyangiaceae</taxon>
        <taxon>Chondromyces</taxon>
    </lineage>
</organism>
<proteinExistence type="predicted"/>
<sequence length="142" mass="14870">MLNEASLPATPFFAPVQVSRGLEKLRILPLPVTKAPGVSSDDVEDALRGALHALQKAGLIAQASRGRDLHILGGTSLEEHAGIRAYQHPFAIFAEPTGEIVTLISGPGQVGREVYVSTLQEAVAEVIGSYATQVATTGTGTR</sequence>
<dbReference type="STRING" id="1192034.CAP_1481"/>
<protein>
    <submittedName>
        <fullName evidence="1">Uncharacterized protein</fullName>
    </submittedName>
</protein>
<gene>
    <name evidence="1" type="ORF">CAP_1481</name>
</gene>
<comment type="caution">
    <text evidence="1">The sequence shown here is derived from an EMBL/GenBank/DDBJ whole genome shotgun (WGS) entry which is preliminary data.</text>
</comment>
<accession>A0A017TC09</accession>
<keyword evidence="2" id="KW-1185">Reference proteome</keyword>